<evidence type="ECO:0000256" key="4">
    <source>
        <dbReference type="ARBA" id="ARBA00023136"/>
    </source>
</evidence>
<keyword evidence="3 5" id="KW-1133">Transmembrane helix</keyword>
<evidence type="ECO:0000256" key="3">
    <source>
        <dbReference type="ARBA" id="ARBA00022989"/>
    </source>
</evidence>
<evidence type="ECO:0000256" key="2">
    <source>
        <dbReference type="ARBA" id="ARBA00022692"/>
    </source>
</evidence>
<sequence length="65" mass="6838">MADNEAHSPGQYSLVACFLVEVVMTMMFLFIIMGAAHGKAPAGFAPLARSSGHKAAHSFSSGVQR</sequence>
<reference evidence="6 7" key="1">
    <citation type="submission" date="2016-11" db="EMBL/GenBank/DDBJ databases">
        <authorList>
            <person name="Jaros S."/>
            <person name="Januszkiewicz K."/>
            <person name="Wedrychowicz H."/>
        </authorList>
    </citation>
    <scope>NUCLEOTIDE SEQUENCE [LARGE SCALE GENOMIC DNA]</scope>
    <source>
        <strain evidence="6 7">GAS138</strain>
    </source>
</reference>
<name>A0A1M5XY36_9BRAD</name>
<dbReference type="InterPro" id="IPR023271">
    <property type="entry name" value="Aquaporin-like"/>
</dbReference>
<proteinExistence type="predicted"/>
<gene>
    <name evidence="6" type="ORF">SAMN05443248_7719</name>
</gene>
<accession>A0A1M5XY36</accession>
<evidence type="ECO:0008006" key="8">
    <source>
        <dbReference type="Google" id="ProtNLM"/>
    </source>
</evidence>
<organism evidence="6 7">
    <name type="scientific">Bradyrhizobium erythrophlei</name>
    <dbReference type="NCBI Taxonomy" id="1437360"/>
    <lineage>
        <taxon>Bacteria</taxon>
        <taxon>Pseudomonadati</taxon>
        <taxon>Pseudomonadota</taxon>
        <taxon>Alphaproteobacteria</taxon>
        <taxon>Hyphomicrobiales</taxon>
        <taxon>Nitrobacteraceae</taxon>
        <taxon>Bradyrhizobium</taxon>
    </lineage>
</organism>
<evidence type="ECO:0000313" key="7">
    <source>
        <dbReference type="Proteomes" id="UP000189796"/>
    </source>
</evidence>
<dbReference type="Proteomes" id="UP000189796">
    <property type="component" value="Chromosome I"/>
</dbReference>
<keyword evidence="2 5" id="KW-0812">Transmembrane</keyword>
<keyword evidence="4 5" id="KW-0472">Membrane</keyword>
<evidence type="ECO:0000256" key="5">
    <source>
        <dbReference type="SAM" id="Phobius"/>
    </source>
</evidence>
<protein>
    <recommendedName>
        <fullName evidence="8">Aquaporin Z</fullName>
    </recommendedName>
</protein>
<evidence type="ECO:0000256" key="1">
    <source>
        <dbReference type="ARBA" id="ARBA00004141"/>
    </source>
</evidence>
<comment type="subcellular location">
    <subcellularLocation>
        <location evidence="1">Membrane</location>
        <topology evidence="1">Multi-pass membrane protein</topology>
    </subcellularLocation>
</comment>
<dbReference type="SUPFAM" id="SSF81338">
    <property type="entry name" value="Aquaporin-like"/>
    <property type="match status" value="1"/>
</dbReference>
<evidence type="ECO:0000313" key="6">
    <source>
        <dbReference type="EMBL" id="SHI04642.1"/>
    </source>
</evidence>
<dbReference type="Gene3D" id="1.20.1080.10">
    <property type="entry name" value="Glycerol uptake facilitator protein"/>
    <property type="match status" value="1"/>
</dbReference>
<dbReference type="GO" id="GO:0016020">
    <property type="term" value="C:membrane"/>
    <property type="evidence" value="ECO:0007669"/>
    <property type="project" value="UniProtKB-SubCell"/>
</dbReference>
<dbReference type="AlphaFoldDB" id="A0A1M5XY36"/>
<feature type="transmembrane region" description="Helical" evidence="5">
    <location>
        <begin position="12"/>
        <end position="32"/>
    </location>
</feature>
<dbReference type="EMBL" id="LT670817">
    <property type="protein sequence ID" value="SHI04642.1"/>
    <property type="molecule type" value="Genomic_DNA"/>
</dbReference>